<keyword evidence="16" id="KW-1185">Reference proteome</keyword>
<feature type="site" description="Histone H3K4me3 binding" evidence="10">
    <location>
        <position position="260"/>
    </location>
</feature>
<feature type="site" description="Histone H3K4me3 binding" evidence="10">
    <location>
        <position position="264"/>
    </location>
</feature>
<evidence type="ECO:0000256" key="11">
    <source>
        <dbReference type="PIRSR" id="PIRSR628651-51"/>
    </source>
</evidence>
<comment type="similarity">
    <text evidence="2 13">Belongs to the ING family.</text>
</comment>
<keyword evidence="6 13" id="KW-0156">Chromatin regulator</keyword>
<dbReference type="GO" id="GO:0008270">
    <property type="term" value="F:zinc ion binding"/>
    <property type="evidence" value="ECO:0007669"/>
    <property type="project" value="UniProtKB-KW"/>
</dbReference>
<keyword evidence="7" id="KW-0805">Transcription regulation</keyword>
<evidence type="ECO:0000313" key="15">
    <source>
        <dbReference type="EMBL" id="GAV01453.1"/>
    </source>
</evidence>
<dbReference type="STRING" id="947166.A0A1D1VMT2"/>
<proteinExistence type="inferred from homology"/>
<reference evidence="15 16" key="1">
    <citation type="journal article" date="2016" name="Nat. Commun.">
        <title>Extremotolerant tardigrade genome and improved radiotolerance of human cultured cells by tardigrade-unique protein.</title>
        <authorList>
            <person name="Hashimoto T."/>
            <person name="Horikawa D.D."/>
            <person name="Saito Y."/>
            <person name="Kuwahara H."/>
            <person name="Kozuka-Hata H."/>
            <person name="Shin-I T."/>
            <person name="Minakuchi Y."/>
            <person name="Ohishi K."/>
            <person name="Motoyama A."/>
            <person name="Aizu T."/>
            <person name="Enomoto A."/>
            <person name="Kondo K."/>
            <person name="Tanaka S."/>
            <person name="Hara Y."/>
            <person name="Koshikawa S."/>
            <person name="Sagara H."/>
            <person name="Miura T."/>
            <person name="Yokobori S."/>
            <person name="Miyagawa K."/>
            <person name="Suzuki Y."/>
            <person name="Kubo T."/>
            <person name="Oyama M."/>
            <person name="Kohara Y."/>
            <person name="Fujiyama A."/>
            <person name="Arakawa K."/>
            <person name="Katayama T."/>
            <person name="Toyoda A."/>
            <person name="Kunieda T."/>
        </authorList>
    </citation>
    <scope>NUCLEOTIDE SEQUENCE [LARGE SCALE GENOMIC DNA]</scope>
    <source>
        <strain evidence="15 16">YOKOZUNA-1</strain>
    </source>
</reference>
<evidence type="ECO:0000259" key="14">
    <source>
        <dbReference type="PROSITE" id="PS50016"/>
    </source>
</evidence>
<evidence type="ECO:0000313" key="16">
    <source>
        <dbReference type="Proteomes" id="UP000186922"/>
    </source>
</evidence>
<evidence type="ECO:0000256" key="8">
    <source>
        <dbReference type="ARBA" id="ARBA00023163"/>
    </source>
</evidence>
<evidence type="ECO:0000256" key="13">
    <source>
        <dbReference type="RuleBase" id="RU361213"/>
    </source>
</evidence>
<dbReference type="InterPro" id="IPR019787">
    <property type="entry name" value="Znf_PHD-finger"/>
</dbReference>
<evidence type="ECO:0000256" key="7">
    <source>
        <dbReference type="ARBA" id="ARBA00023015"/>
    </source>
</evidence>
<dbReference type="GO" id="GO:0005634">
    <property type="term" value="C:nucleus"/>
    <property type="evidence" value="ECO:0007669"/>
    <property type="project" value="UniProtKB-SubCell"/>
</dbReference>
<dbReference type="OrthoDB" id="5411773at2759"/>
<organism evidence="15 16">
    <name type="scientific">Ramazzottius varieornatus</name>
    <name type="common">Water bear</name>
    <name type="synonym">Tardigrade</name>
    <dbReference type="NCBI Taxonomy" id="947166"/>
    <lineage>
        <taxon>Eukaryota</taxon>
        <taxon>Metazoa</taxon>
        <taxon>Ecdysozoa</taxon>
        <taxon>Tardigrada</taxon>
        <taxon>Eutardigrada</taxon>
        <taxon>Parachela</taxon>
        <taxon>Hypsibioidea</taxon>
        <taxon>Ramazzottiidae</taxon>
        <taxon>Ramazzottius</taxon>
    </lineage>
</organism>
<evidence type="ECO:0000256" key="5">
    <source>
        <dbReference type="ARBA" id="ARBA00022833"/>
    </source>
</evidence>
<accession>A0A1D1VMT2</accession>
<dbReference type="Gene3D" id="6.10.140.1740">
    <property type="match status" value="1"/>
</dbReference>
<comment type="subcellular location">
    <subcellularLocation>
        <location evidence="1 13">Nucleus</location>
    </subcellularLocation>
</comment>
<dbReference type="Proteomes" id="UP000186922">
    <property type="component" value="Unassembled WGS sequence"/>
</dbReference>
<protein>
    <recommendedName>
        <fullName evidence="13">Inhibitor of growth protein</fullName>
    </recommendedName>
</protein>
<feature type="binding site" evidence="11">
    <location>
        <position position="269"/>
    </location>
    <ligand>
        <name>Zn(2+)</name>
        <dbReference type="ChEBI" id="CHEBI:29105"/>
        <label>2</label>
    </ligand>
</feature>
<keyword evidence="3 11" id="KW-0479">Metal-binding</keyword>
<evidence type="ECO:0000256" key="2">
    <source>
        <dbReference type="ARBA" id="ARBA00010210"/>
    </source>
</evidence>
<feature type="site" description="Histone H3K4me3 binding" evidence="10">
    <location>
        <position position="248"/>
    </location>
</feature>
<dbReference type="InterPro" id="IPR011011">
    <property type="entry name" value="Znf_FYVE_PHD"/>
</dbReference>
<comment type="domain">
    <text evidence="13">The PHD-type zinc finger mediates the binding to H3K4me3.</text>
</comment>
<keyword evidence="9 13" id="KW-0539">Nucleus</keyword>
<comment type="caution">
    <text evidence="15">The sequence shown here is derived from an EMBL/GenBank/DDBJ whole genome shotgun (WGS) entry which is preliminary data.</text>
</comment>
<feature type="binding site" evidence="11">
    <location>
        <position position="294"/>
    </location>
    <ligand>
        <name>Zn(2+)</name>
        <dbReference type="ChEBI" id="CHEBI:29105"/>
        <label>2</label>
    </ligand>
</feature>
<dbReference type="AlphaFoldDB" id="A0A1D1VMT2"/>
<dbReference type="InterPro" id="IPR024610">
    <property type="entry name" value="ING_N_histone-binding"/>
</dbReference>
<keyword evidence="8" id="KW-0804">Transcription</keyword>
<dbReference type="InterPro" id="IPR028651">
    <property type="entry name" value="ING_fam"/>
</dbReference>
<dbReference type="GO" id="GO:0035267">
    <property type="term" value="C:NuA4 histone acetyltransferase complex"/>
    <property type="evidence" value="ECO:0007669"/>
    <property type="project" value="TreeGrafter"/>
</dbReference>
<dbReference type="Pfam" id="PF00628">
    <property type="entry name" value="PHD"/>
    <property type="match status" value="1"/>
</dbReference>
<dbReference type="SMART" id="SM01408">
    <property type="entry name" value="ING"/>
    <property type="match status" value="1"/>
</dbReference>
<feature type="domain" description="PHD-type" evidence="14">
    <location>
        <begin position="246"/>
        <end position="300"/>
    </location>
</feature>
<sequence>MSLMYLEDFLQYTDELPQIFRDSLTKIRTLDLELNNRQDHAKRLTVELAKMKRERGKSDDAETDDKAVQMTAEVEEELNKVVQLGVDKLRTVWTLEQVMQRFNTRLEGDTDKFKMEIEADNPGCTIKLETRALEEMTGHLKPPTSVDFDVPHSCEASSSNIALAPSGTSAVGILYPEVEEMLQSEKEVDGIVQTSPLANRRDRFLQRVTVPTSDSPFLVPTTTSGRYKRAIPASSHTFEDEEDEDKQYCFCGQRNGGRVMIACDNGKRCKTEWFHAECVRIKNVERIRQRAWYCPDCLAGNSLGSIKGDLMNLKERKSR</sequence>
<evidence type="ECO:0000256" key="10">
    <source>
        <dbReference type="PIRSR" id="PIRSR628651-50"/>
    </source>
</evidence>
<name>A0A1D1VMT2_RAMVA</name>
<keyword evidence="4 12" id="KW-0863">Zinc-finger</keyword>
<dbReference type="PANTHER" id="PTHR10333:SF103">
    <property type="entry name" value="INHIBITOR OF GROWTH PROTEIN 3"/>
    <property type="match status" value="1"/>
</dbReference>
<dbReference type="SMART" id="SM00249">
    <property type="entry name" value="PHD"/>
    <property type="match status" value="1"/>
</dbReference>
<dbReference type="InterPro" id="IPR013083">
    <property type="entry name" value="Znf_RING/FYVE/PHD"/>
</dbReference>
<feature type="binding site" evidence="11">
    <location>
        <position position="297"/>
    </location>
    <ligand>
        <name>Zn(2+)</name>
        <dbReference type="ChEBI" id="CHEBI:29105"/>
        <label>2</label>
    </ligand>
</feature>
<dbReference type="SUPFAM" id="SSF57903">
    <property type="entry name" value="FYVE/PHD zinc finger"/>
    <property type="match status" value="1"/>
</dbReference>
<dbReference type="GO" id="GO:0006325">
    <property type="term" value="P:chromatin organization"/>
    <property type="evidence" value="ECO:0007669"/>
    <property type="project" value="UniProtKB-KW"/>
</dbReference>
<feature type="site" description="Histone H3K4me3 binding" evidence="10">
    <location>
        <position position="273"/>
    </location>
</feature>
<comment type="subunit">
    <text evidence="13">Component of an histone acetyltransferase complex. Interacts with H3K4me3 and to a lesser extent with H3K4me2.</text>
</comment>
<gene>
    <name evidence="15" type="primary">RvY_12163-1</name>
    <name evidence="15" type="synonym">RvY_12163.1</name>
    <name evidence="15" type="ORF">RvY_12163</name>
</gene>
<keyword evidence="5 11" id="KW-0862">Zinc</keyword>
<evidence type="ECO:0000256" key="12">
    <source>
        <dbReference type="PROSITE-ProRule" id="PRU00146"/>
    </source>
</evidence>
<evidence type="ECO:0000256" key="6">
    <source>
        <dbReference type="ARBA" id="ARBA00022853"/>
    </source>
</evidence>
<feature type="binding site" evidence="11">
    <location>
        <position position="275"/>
    </location>
    <ligand>
        <name>Zn(2+)</name>
        <dbReference type="ChEBI" id="CHEBI:29105"/>
        <label>1</label>
    </ligand>
</feature>
<evidence type="ECO:0000256" key="4">
    <source>
        <dbReference type="ARBA" id="ARBA00022771"/>
    </source>
</evidence>
<evidence type="ECO:0000256" key="9">
    <source>
        <dbReference type="ARBA" id="ARBA00023242"/>
    </source>
</evidence>
<dbReference type="InterPro" id="IPR001965">
    <property type="entry name" value="Znf_PHD"/>
</dbReference>
<dbReference type="Gene3D" id="3.30.40.10">
    <property type="entry name" value="Zinc/RING finger domain, C3HC4 (zinc finger)"/>
    <property type="match status" value="1"/>
</dbReference>
<feature type="binding site" evidence="11">
    <location>
        <position position="251"/>
    </location>
    <ligand>
        <name>Zn(2+)</name>
        <dbReference type="ChEBI" id="CHEBI:29105"/>
        <label>1</label>
    </ligand>
</feature>
<feature type="binding site" evidence="11">
    <location>
        <position position="249"/>
    </location>
    <ligand>
        <name>Zn(2+)</name>
        <dbReference type="ChEBI" id="CHEBI:29105"/>
        <label>1</label>
    </ligand>
</feature>
<dbReference type="PANTHER" id="PTHR10333">
    <property type="entry name" value="INHIBITOR OF GROWTH PROTEIN"/>
    <property type="match status" value="1"/>
</dbReference>
<evidence type="ECO:0000256" key="3">
    <source>
        <dbReference type="ARBA" id="ARBA00022723"/>
    </source>
</evidence>
<feature type="binding site" evidence="11">
    <location>
        <position position="263"/>
    </location>
    <ligand>
        <name>Zn(2+)</name>
        <dbReference type="ChEBI" id="CHEBI:29105"/>
        <label>2</label>
    </ligand>
</feature>
<dbReference type="EMBL" id="BDGG01000007">
    <property type="protein sequence ID" value="GAV01453.1"/>
    <property type="molecule type" value="Genomic_DNA"/>
</dbReference>
<feature type="binding site" evidence="11">
    <location>
        <position position="278"/>
    </location>
    <ligand>
        <name>Zn(2+)</name>
        <dbReference type="ChEBI" id="CHEBI:29105"/>
        <label>1</label>
    </ligand>
</feature>
<dbReference type="Pfam" id="PF12998">
    <property type="entry name" value="ING"/>
    <property type="match status" value="1"/>
</dbReference>
<comment type="function">
    <text evidence="13">Component of an histone acetyltransferase complex.</text>
</comment>
<dbReference type="PROSITE" id="PS50016">
    <property type="entry name" value="ZF_PHD_2"/>
    <property type="match status" value="1"/>
</dbReference>
<evidence type="ECO:0000256" key="1">
    <source>
        <dbReference type="ARBA" id="ARBA00004123"/>
    </source>
</evidence>